<dbReference type="InterPro" id="IPR035904">
    <property type="entry name" value="Chorismate_synth_AroC_sf"/>
</dbReference>
<dbReference type="Pfam" id="PF01264">
    <property type="entry name" value="Chorismate_synt"/>
    <property type="match status" value="1"/>
</dbReference>
<keyword evidence="6 8" id="KW-0057">Aromatic amino acid biosynthesis</keyword>
<dbReference type="InterPro" id="IPR000782">
    <property type="entry name" value="FAS1_domain"/>
</dbReference>
<dbReference type="CDD" id="cd07304">
    <property type="entry name" value="Chorismate_synthase"/>
    <property type="match status" value="1"/>
</dbReference>
<feature type="compositionally biased region" description="Polar residues" evidence="9">
    <location>
        <begin position="112"/>
        <end position="126"/>
    </location>
</feature>
<dbReference type="PROSITE" id="PS50213">
    <property type="entry name" value="FAS1"/>
    <property type="match status" value="1"/>
</dbReference>
<comment type="cofactor">
    <cofactor evidence="8">
        <name>FMNH2</name>
        <dbReference type="ChEBI" id="CHEBI:57618"/>
    </cofactor>
    <text evidence="8">Reduced FMN (FMNH(2)).</text>
</comment>
<evidence type="ECO:0000256" key="3">
    <source>
        <dbReference type="ARBA" id="ARBA00008014"/>
    </source>
</evidence>
<evidence type="ECO:0000256" key="8">
    <source>
        <dbReference type="RuleBase" id="RU000605"/>
    </source>
</evidence>
<comment type="similarity">
    <text evidence="3 8">Belongs to the chorismate synthase family.</text>
</comment>
<dbReference type="PROSITE" id="PS00789">
    <property type="entry name" value="CHORISMATE_SYNTHASE_3"/>
    <property type="match status" value="1"/>
</dbReference>
<reference evidence="11 12" key="1">
    <citation type="journal article" date="2021" name="BMC Genomics">
        <title>Datura genome reveals duplications of psychoactive alkaloid biosynthetic genes and high mutation rate following tissue culture.</title>
        <authorList>
            <person name="Rajewski A."/>
            <person name="Carter-House D."/>
            <person name="Stajich J."/>
            <person name="Litt A."/>
        </authorList>
    </citation>
    <scope>NUCLEOTIDE SEQUENCE [LARGE SCALE GENOMIC DNA]</scope>
    <source>
        <strain evidence="11">AR-01</strain>
    </source>
</reference>
<dbReference type="EC" id="4.2.3.5" evidence="4 8"/>
<comment type="pathway">
    <text evidence="1 8">Metabolic intermediate biosynthesis; chorismate biosynthesis; chorismate from D-erythrose 4-phosphate and phosphoenolpyruvate: step 7/7.</text>
</comment>
<organism evidence="11 12">
    <name type="scientific">Datura stramonium</name>
    <name type="common">Jimsonweed</name>
    <name type="synonym">Common thornapple</name>
    <dbReference type="NCBI Taxonomy" id="4076"/>
    <lineage>
        <taxon>Eukaryota</taxon>
        <taxon>Viridiplantae</taxon>
        <taxon>Streptophyta</taxon>
        <taxon>Embryophyta</taxon>
        <taxon>Tracheophyta</taxon>
        <taxon>Spermatophyta</taxon>
        <taxon>Magnoliopsida</taxon>
        <taxon>eudicotyledons</taxon>
        <taxon>Gunneridae</taxon>
        <taxon>Pentapetalae</taxon>
        <taxon>asterids</taxon>
        <taxon>lamiids</taxon>
        <taxon>Solanales</taxon>
        <taxon>Solanaceae</taxon>
        <taxon>Solanoideae</taxon>
        <taxon>Datureae</taxon>
        <taxon>Datura</taxon>
    </lineage>
</organism>
<feature type="domain" description="FAS1" evidence="10">
    <location>
        <begin position="470"/>
        <end position="600"/>
    </location>
</feature>
<dbReference type="Gene3D" id="3.60.150.10">
    <property type="entry name" value="Chorismate synthase AroC"/>
    <property type="match status" value="1"/>
</dbReference>
<dbReference type="HAMAP" id="MF_00300">
    <property type="entry name" value="Chorismate_synth"/>
    <property type="match status" value="1"/>
</dbReference>
<proteinExistence type="inferred from homology"/>
<evidence type="ECO:0000259" key="10">
    <source>
        <dbReference type="PROSITE" id="PS50213"/>
    </source>
</evidence>
<comment type="similarity">
    <text evidence="2">Belongs to the fasciclin-like AGP family.</text>
</comment>
<protein>
    <recommendedName>
        <fullName evidence="4 8">Chorismate synthase</fullName>
        <ecNumber evidence="4 8">4.2.3.5</ecNumber>
    </recommendedName>
</protein>
<gene>
    <name evidence="11" type="primary">CS2</name>
    <name evidence="11" type="ORF">HAX54_003079</name>
</gene>
<dbReference type="Gene3D" id="2.30.180.10">
    <property type="entry name" value="FAS1 domain"/>
    <property type="match status" value="1"/>
</dbReference>
<sequence>MASSVSTKQFLGAPFSGLGSVQLPSELSAFTLHIPTHRSQPKRLEIQAAGSTFGNYFRVTTFGESHGGGVGCVIDGCPPRLPLSESDMQVELDRRRPGQSRITTPRKETDTCKISSGTADGLTTGSPIKVEVPNTDQRGNDYSEMSLAYRPSHADATYDFKYGVRSVQGGGRSSARETIGRVAAGAVAKKILKLYSGTEILAYVSQVHKVVLPEDLIDKQAVTLEQIESNIVRCPDPEYAEKMIAAIDSVRVRGDSVGGVVTCIVRNIPRGLGTPVFDKLEAELAKACMSLPATKGFEFGSGFAGTFMIGSEHNDEFFMDEHNQIRTKTNRSGGIQGGISNGEIINMRIGFKPTSTIARKQHTVSRDKHETELLARGRHDPCVVPRAVPMVEAMVALVLVDQLMAQYAQWKILHFQSQGFNIPLLQKMKRRGHFTKDPIKFLCVIVSVACTVVLCFSVLKLEEIPVGTRNAIDSKSKRAGGGVGKLGEVVIGMLPKDLGFTLFLPSEKAFERDLGLRSVGEKGNDTYAILTRVLGFSAVPRRIYTDDVQSGKEIDYDSISGYSLYISKDSDGSLIVNRIASEMVDLRRGKIVVHVMDGVIMDSEFEQSVRPEDD</sequence>
<dbReference type="InterPro" id="IPR036378">
    <property type="entry name" value="FAS1_dom_sf"/>
</dbReference>
<evidence type="ECO:0000256" key="1">
    <source>
        <dbReference type="ARBA" id="ARBA00005044"/>
    </source>
</evidence>
<evidence type="ECO:0000256" key="4">
    <source>
        <dbReference type="ARBA" id="ARBA00013036"/>
    </source>
</evidence>
<evidence type="ECO:0000256" key="9">
    <source>
        <dbReference type="SAM" id="MobiDB-lite"/>
    </source>
</evidence>
<dbReference type="Pfam" id="PF02469">
    <property type="entry name" value="Fasciclin"/>
    <property type="match status" value="1"/>
</dbReference>
<dbReference type="InterPro" id="IPR000453">
    <property type="entry name" value="Chorismate_synth"/>
</dbReference>
<dbReference type="EMBL" id="JACEIK010000114">
    <property type="protein sequence ID" value="MCD7450023.1"/>
    <property type="molecule type" value="Genomic_DNA"/>
</dbReference>
<keyword evidence="5 8" id="KW-0028">Amino-acid biosynthesis</keyword>
<evidence type="ECO:0000256" key="2">
    <source>
        <dbReference type="ARBA" id="ARBA00007843"/>
    </source>
</evidence>
<keyword evidence="12" id="KW-1185">Reference proteome</keyword>
<evidence type="ECO:0000256" key="6">
    <source>
        <dbReference type="ARBA" id="ARBA00023141"/>
    </source>
</evidence>
<dbReference type="NCBIfam" id="TIGR00033">
    <property type="entry name" value="aroC"/>
    <property type="match status" value="1"/>
</dbReference>
<evidence type="ECO:0000313" key="11">
    <source>
        <dbReference type="EMBL" id="MCD7450023.1"/>
    </source>
</evidence>
<dbReference type="PANTHER" id="PTHR21085:SF0">
    <property type="entry name" value="CHORISMATE SYNTHASE"/>
    <property type="match status" value="1"/>
</dbReference>
<dbReference type="PANTHER" id="PTHR21085">
    <property type="entry name" value="CHORISMATE SYNTHASE"/>
    <property type="match status" value="1"/>
</dbReference>
<evidence type="ECO:0000313" key="12">
    <source>
        <dbReference type="Proteomes" id="UP000823775"/>
    </source>
</evidence>
<comment type="caution">
    <text evidence="11">The sequence shown here is derived from an EMBL/GenBank/DDBJ whole genome shotgun (WGS) entry which is preliminary data.</text>
</comment>
<comment type="catalytic activity">
    <reaction evidence="8">
        <text>5-O-(1-carboxyvinyl)-3-phosphoshikimate = chorismate + phosphate</text>
        <dbReference type="Rhea" id="RHEA:21020"/>
        <dbReference type="ChEBI" id="CHEBI:29748"/>
        <dbReference type="ChEBI" id="CHEBI:43474"/>
        <dbReference type="ChEBI" id="CHEBI:57701"/>
        <dbReference type="EC" id="4.2.3.5"/>
    </reaction>
</comment>
<dbReference type="PROSITE" id="PS00787">
    <property type="entry name" value="CHORISMATE_SYNTHASE_1"/>
    <property type="match status" value="1"/>
</dbReference>
<dbReference type="Proteomes" id="UP000823775">
    <property type="component" value="Unassembled WGS sequence"/>
</dbReference>
<dbReference type="SUPFAM" id="SSF82153">
    <property type="entry name" value="FAS1 domain"/>
    <property type="match status" value="1"/>
</dbReference>
<dbReference type="SUPFAM" id="SSF103263">
    <property type="entry name" value="Chorismate synthase, AroC"/>
    <property type="match status" value="1"/>
</dbReference>
<keyword evidence="7 8" id="KW-0456">Lyase</keyword>
<evidence type="ECO:0000256" key="5">
    <source>
        <dbReference type="ARBA" id="ARBA00022605"/>
    </source>
</evidence>
<accession>A0ABS8RTK6</accession>
<dbReference type="NCBIfam" id="NF003793">
    <property type="entry name" value="PRK05382.1"/>
    <property type="match status" value="1"/>
</dbReference>
<evidence type="ECO:0000256" key="7">
    <source>
        <dbReference type="ARBA" id="ARBA00023239"/>
    </source>
</evidence>
<dbReference type="InterPro" id="IPR020541">
    <property type="entry name" value="Chorismate_synthase_CS"/>
</dbReference>
<dbReference type="PROSITE" id="PS00788">
    <property type="entry name" value="CHORISMATE_SYNTHASE_2"/>
    <property type="match status" value="1"/>
</dbReference>
<feature type="region of interest" description="Disordered" evidence="9">
    <location>
        <begin position="94"/>
        <end position="141"/>
    </location>
</feature>
<name>A0ABS8RTK6_DATST</name>